<name>A0ABX0LTM6_9BURK</name>
<protein>
    <submittedName>
        <fullName evidence="1">Uncharacterized protein</fullName>
    </submittedName>
</protein>
<comment type="caution">
    <text evidence="1">The sequence shown here is derived from an EMBL/GenBank/DDBJ whole genome shotgun (WGS) entry which is preliminary data.</text>
</comment>
<dbReference type="Proteomes" id="UP000785613">
    <property type="component" value="Unassembled WGS sequence"/>
</dbReference>
<reference evidence="1 2" key="1">
    <citation type="submission" date="2019-09" db="EMBL/GenBank/DDBJ databases">
        <title>Taxonomy of Antarctic Massilia spp.: description of Massilia rubra sp. nov., Massilia aquatica sp. nov., Massilia mucilaginosa sp. nov., Massilia frigida sp. nov. isolated from streams, lakes and regoliths.</title>
        <authorList>
            <person name="Holochova P."/>
            <person name="Sedlacek I."/>
            <person name="Kralova S."/>
            <person name="Maslanova I."/>
            <person name="Busse H.-J."/>
            <person name="Stankova E."/>
            <person name="Vrbovska V."/>
            <person name="Kovarovic V."/>
            <person name="Bartak M."/>
            <person name="Svec P."/>
            <person name="Pantucek R."/>
        </authorList>
    </citation>
    <scope>NUCLEOTIDE SEQUENCE [LARGE SCALE GENOMIC DNA]</scope>
    <source>
        <strain evidence="1 2">CCM 8692</strain>
    </source>
</reference>
<gene>
    <name evidence="1" type="ORF">F0185_32125</name>
</gene>
<accession>A0ABX0LTM6</accession>
<sequence>MKLNHLLLMLALMGSPRTCLGQQDGLPAAPASGSVDLSATFGPGRLDVAFAAPGAKAAVASVTLRLGALVTTLPACLVERLPSRQMAQISAAQAWNHEESGPSKLSLTFVAPEAVAASARADPVVMLFDVRTAKLADIHSFTIDGDERSRLYVSLDIAAMCPPHELDAVFDPAARLNMRKLPKQ</sequence>
<organism evidence="1 2">
    <name type="scientific">Massilia rubra</name>
    <dbReference type="NCBI Taxonomy" id="2607910"/>
    <lineage>
        <taxon>Bacteria</taxon>
        <taxon>Pseudomonadati</taxon>
        <taxon>Pseudomonadota</taxon>
        <taxon>Betaproteobacteria</taxon>
        <taxon>Burkholderiales</taxon>
        <taxon>Oxalobacteraceae</taxon>
        <taxon>Telluria group</taxon>
        <taxon>Massilia</taxon>
    </lineage>
</organism>
<evidence type="ECO:0000313" key="1">
    <source>
        <dbReference type="EMBL" id="NHZ38201.1"/>
    </source>
</evidence>
<dbReference type="EMBL" id="VUYU01000042">
    <property type="protein sequence ID" value="NHZ38201.1"/>
    <property type="molecule type" value="Genomic_DNA"/>
</dbReference>
<evidence type="ECO:0000313" key="2">
    <source>
        <dbReference type="Proteomes" id="UP000785613"/>
    </source>
</evidence>
<dbReference type="RefSeq" id="WP_167232519.1">
    <property type="nucleotide sequence ID" value="NZ_VUYU01000042.1"/>
</dbReference>
<keyword evidence="2" id="KW-1185">Reference proteome</keyword>
<proteinExistence type="predicted"/>